<name>A0AAD9IHA3_PROWI</name>
<comment type="caution">
    <text evidence="9">The sequence shown here is derived from an EMBL/GenBank/DDBJ whole genome shotgun (WGS) entry which is preliminary data.</text>
</comment>
<evidence type="ECO:0000256" key="2">
    <source>
        <dbReference type="ARBA" id="ARBA00011738"/>
    </source>
</evidence>
<dbReference type="InterPro" id="IPR011650">
    <property type="entry name" value="Peptidase_M20_dimer"/>
</dbReference>
<keyword evidence="5" id="KW-0378">Hydrolase</keyword>
<reference evidence="9" key="1">
    <citation type="submission" date="2021-01" db="EMBL/GenBank/DDBJ databases">
        <authorList>
            <person name="Eckstrom K.M.E."/>
        </authorList>
    </citation>
    <scope>NUCLEOTIDE SEQUENCE</scope>
    <source>
        <strain evidence="9">UVCC 0001</strain>
    </source>
</reference>
<dbReference type="SUPFAM" id="SSF55031">
    <property type="entry name" value="Bacterial exopeptidase dimerisation domain"/>
    <property type="match status" value="1"/>
</dbReference>
<dbReference type="PANTHER" id="PTHR32494">
    <property type="entry name" value="ALLANTOATE DEIMINASE-RELATED"/>
    <property type="match status" value="1"/>
</dbReference>
<gene>
    <name evidence="9" type="ORF">QBZ16_001054</name>
</gene>
<evidence type="ECO:0000256" key="6">
    <source>
        <dbReference type="ARBA" id="ARBA00023211"/>
    </source>
</evidence>
<dbReference type="GO" id="GO:0016813">
    <property type="term" value="F:hydrolase activity, acting on carbon-nitrogen (but not peptide) bonds, in linear amidines"/>
    <property type="evidence" value="ECO:0007669"/>
    <property type="project" value="InterPro"/>
</dbReference>
<evidence type="ECO:0000313" key="9">
    <source>
        <dbReference type="EMBL" id="KAK2076122.1"/>
    </source>
</evidence>
<dbReference type="AlphaFoldDB" id="A0AAD9IHA3"/>
<evidence type="ECO:0000256" key="4">
    <source>
        <dbReference type="ARBA" id="ARBA00022723"/>
    </source>
</evidence>
<dbReference type="GO" id="GO:0046872">
    <property type="term" value="F:metal ion binding"/>
    <property type="evidence" value="ECO:0007669"/>
    <property type="project" value="UniProtKB-KW"/>
</dbReference>
<evidence type="ECO:0000256" key="1">
    <source>
        <dbReference type="ARBA" id="ARBA00001936"/>
    </source>
</evidence>
<dbReference type="PANTHER" id="PTHR32494:SF19">
    <property type="entry name" value="ALLANTOATE DEIMINASE-RELATED"/>
    <property type="match status" value="1"/>
</dbReference>
<evidence type="ECO:0000256" key="7">
    <source>
        <dbReference type="SAM" id="MobiDB-lite"/>
    </source>
</evidence>
<evidence type="ECO:0000259" key="8">
    <source>
        <dbReference type="Pfam" id="PF07687"/>
    </source>
</evidence>
<dbReference type="CDD" id="cd03884">
    <property type="entry name" value="M20_bAS"/>
    <property type="match status" value="1"/>
</dbReference>
<keyword evidence="10" id="KW-1185">Reference proteome</keyword>
<evidence type="ECO:0000256" key="3">
    <source>
        <dbReference type="ARBA" id="ARBA00022631"/>
    </source>
</evidence>
<evidence type="ECO:0000313" key="10">
    <source>
        <dbReference type="Proteomes" id="UP001255856"/>
    </source>
</evidence>
<dbReference type="Pfam" id="PF07687">
    <property type="entry name" value="M20_dimer"/>
    <property type="match status" value="1"/>
</dbReference>
<proteinExistence type="predicted"/>
<comment type="cofactor">
    <cofactor evidence="1">
        <name>Mn(2+)</name>
        <dbReference type="ChEBI" id="CHEBI:29035"/>
    </cofactor>
</comment>
<dbReference type="InterPro" id="IPR002933">
    <property type="entry name" value="Peptidase_M20"/>
</dbReference>
<dbReference type="Proteomes" id="UP001255856">
    <property type="component" value="Unassembled WGS sequence"/>
</dbReference>
<keyword evidence="4" id="KW-0479">Metal-binding</keyword>
<keyword evidence="6" id="KW-0464">Manganese</keyword>
<organism evidence="9 10">
    <name type="scientific">Prototheca wickerhamii</name>
    <dbReference type="NCBI Taxonomy" id="3111"/>
    <lineage>
        <taxon>Eukaryota</taxon>
        <taxon>Viridiplantae</taxon>
        <taxon>Chlorophyta</taxon>
        <taxon>core chlorophytes</taxon>
        <taxon>Trebouxiophyceae</taxon>
        <taxon>Chlorellales</taxon>
        <taxon>Chlorellaceae</taxon>
        <taxon>Prototheca</taxon>
    </lineage>
</organism>
<dbReference type="Pfam" id="PF01546">
    <property type="entry name" value="Peptidase_M20"/>
    <property type="match status" value="1"/>
</dbReference>
<accession>A0AAD9IHA3</accession>
<dbReference type="SUPFAM" id="SSF53187">
    <property type="entry name" value="Zn-dependent exopeptidases"/>
    <property type="match status" value="1"/>
</dbReference>
<dbReference type="InterPro" id="IPR010158">
    <property type="entry name" value="Amidase_Cbmase"/>
</dbReference>
<keyword evidence="3" id="KW-0659">Purine metabolism</keyword>
<feature type="region of interest" description="Disordered" evidence="7">
    <location>
        <begin position="374"/>
        <end position="401"/>
    </location>
</feature>
<protein>
    <recommendedName>
        <fullName evidence="8">Peptidase M20 dimerisation domain-containing protein</fullName>
    </recommendedName>
</protein>
<dbReference type="Gene3D" id="3.40.630.10">
    <property type="entry name" value="Zn peptidases"/>
    <property type="match status" value="3"/>
</dbReference>
<dbReference type="EMBL" id="JASFZW010000011">
    <property type="protein sequence ID" value="KAK2076122.1"/>
    <property type="molecule type" value="Genomic_DNA"/>
</dbReference>
<dbReference type="Gene3D" id="3.30.70.360">
    <property type="match status" value="1"/>
</dbReference>
<sequence>MPQISDHDSSLVRTYLSPAHVKAAAQLHEWMSNAGLDATVDGLGNVRGRAEGVAAQPTLFTGSHYDTVIDGGNFDGSLGIISGIAAAKALLLNAAVAKKLLTAEEVLGLPRDATGMLIVPEPARNATLLARSLEVVGFADEEGVRFQSTYLGSRALSGGLAASGALDARDASGVSLRELLVQRGVSDAAELAVGRGGALAYVEVHMEQGPVLEAAGARLAAVSGIAGQTRLGLTVRGEQGHAGTVPMPLRRDPVPAAAHIVAALERRCGGHAAKDSPTGLVCTVGTFQVWPGASNVIAGSVQLSLDIRSQSDEERELVVQDISQVVQDTCVERGLNCTIELRHQAPAVHADKAIVRKLAKAIEDSAPDVERIVGRDERETAADGACAAEPGAPPPSVGPLVSGAGHDAAEMASVAPMGMIFVRCRGGVSHSPLEHVAPGDVAAGTVALAAFLEGELSADA</sequence>
<dbReference type="GO" id="GO:0006144">
    <property type="term" value="P:purine nucleobase metabolic process"/>
    <property type="evidence" value="ECO:0007669"/>
    <property type="project" value="UniProtKB-KW"/>
</dbReference>
<feature type="domain" description="Peptidase M20 dimerisation" evidence="8">
    <location>
        <begin position="230"/>
        <end position="331"/>
    </location>
</feature>
<evidence type="ECO:0000256" key="5">
    <source>
        <dbReference type="ARBA" id="ARBA00022801"/>
    </source>
</evidence>
<comment type="subunit">
    <text evidence="2">Homodimer.</text>
</comment>
<dbReference type="PIRSF" id="PIRSF001235">
    <property type="entry name" value="Amidase_carbamoylase"/>
    <property type="match status" value="1"/>
</dbReference>
<dbReference type="InterPro" id="IPR036264">
    <property type="entry name" value="Bact_exopeptidase_dim_dom"/>
</dbReference>